<name>A0A3Q1G5R9_9TELE</name>
<feature type="repeat" description="ANK" evidence="1">
    <location>
        <begin position="184"/>
        <end position="216"/>
    </location>
</feature>
<feature type="compositionally biased region" description="Basic residues" evidence="2">
    <location>
        <begin position="412"/>
        <end position="424"/>
    </location>
</feature>
<dbReference type="Pfam" id="PF12796">
    <property type="entry name" value="Ank_2"/>
    <property type="match status" value="1"/>
</dbReference>
<dbReference type="PROSITE" id="PS50245">
    <property type="entry name" value="CAP_GLY_2"/>
    <property type="match status" value="3"/>
</dbReference>
<feature type="domain" description="CAP-Gly" evidence="3">
    <location>
        <begin position="490"/>
        <end position="532"/>
    </location>
</feature>
<dbReference type="GeneTree" id="ENSGT00940000157706"/>
<dbReference type="FunFam" id="1.25.40.20:FF:000044">
    <property type="entry name" value="CAP-Gly domain containing linker protein 3"/>
    <property type="match status" value="1"/>
</dbReference>
<evidence type="ECO:0000313" key="5">
    <source>
        <dbReference type="Proteomes" id="UP000257200"/>
    </source>
</evidence>
<dbReference type="PROSITE" id="PS00845">
    <property type="entry name" value="CAP_GLY_1"/>
    <property type="match status" value="3"/>
</dbReference>
<dbReference type="InterPro" id="IPR036859">
    <property type="entry name" value="CAP-Gly_dom_sf"/>
</dbReference>
<dbReference type="Gene3D" id="2.30.30.190">
    <property type="entry name" value="CAP Gly-rich-like domain"/>
    <property type="match status" value="3"/>
</dbReference>
<dbReference type="SUPFAM" id="SSF48403">
    <property type="entry name" value="Ankyrin repeat"/>
    <property type="match status" value="1"/>
</dbReference>
<dbReference type="GO" id="GO:0031122">
    <property type="term" value="P:cytoplasmic microtubule organization"/>
    <property type="evidence" value="ECO:0007669"/>
    <property type="project" value="TreeGrafter"/>
</dbReference>
<feature type="region of interest" description="Disordered" evidence="2">
    <location>
        <begin position="574"/>
        <end position="622"/>
    </location>
</feature>
<evidence type="ECO:0000259" key="3">
    <source>
        <dbReference type="PROSITE" id="PS50245"/>
    </source>
</evidence>
<feature type="compositionally biased region" description="Low complexity" evidence="2">
    <location>
        <begin position="600"/>
        <end position="621"/>
    </location>
</feature>
<dbReference type="InterPro" id="IPR002110">
    <property type="entry name" value="Ankyrin_rpt"/>
</dbReference>
<dbReference type="PANTHER" id="PTHR18916">
    <property type="entry name" value="DYNACTIN 1-RELATED MICROTUBULE-BINDING"/>
    <property type="match status" value="1"/>
</dbReference>
<dbReference type="SMART" id="SM01052">
    <property type="entry name" value="CAP_GLY"/>
    <property type="match status" value="3"/>
</dbReference>
<sequence length="707" mass="75832">MTKEDVSEPAEGDAVLGCHTRLSSHQRPVIHQVASAPMPSDCEFSFFDPSEPQCREVLLDPSTTIPELFAVLRQWVPQVQKNISLIGNEILKRGCGVNDRDGLTDMSLLHYCCKAGAPGIGDAETAASFAHRLLALGADPNLRSRWTNMRALHYAAYFDVPQLIRVVLQASQPGDVDSTCSDFDFGTALHIAASNLCTSAVKCLLELGANPAFRNEKGQCPADVVPDPLDMPLEMADAAAMAKELRTLLRQALPRPSSPLPLTLQAQSLPGLSDKARIQLASMGIRLGDRVVIAGQKVGTLRFCGSTEFSGGLWAGVELDKPEGKNDGSVAGVQYFTCRIKHGIFAPLSKISKPSERLKTSTTKTSTPIRPPRRVDLSRITSKINTGVLSRSLSSSSSSLDSRHGPGARPRPLLRQRLPARQRRERVSPSPRTTPTPALRSSSGTTALTAAGLRSRTPSGSSSLCEGSEVRIGERVLVVGQRTGVVQFYGKTSFAPGLWLGIELDKPSGKNDGSVGGVRYFSCPPKHGVFAPPSRVQRIHGSVDCLSELTSSRLSHPFTGTIRRSFSTSTAIATAKDTSRRSAVTRSRSNPHRRRWSTLSSGSGSIPGSTAGSSPSPGSDGQVRLHVGMQVLLSSANEMAFIRYLGTADFAPGLWLGLELRNSKGKNDGSVGGRRYFTCRPGHGVLVRPSRVTYRGINGARLVNESS</sequence>
<dbReference type="InterPro" id="IPR000938">
    <property type="entry name" value="CAP-Gly_domain"/>
</dbReference>
<keyword evidence="1" id="KW-0040">ANK repeat</keyword>
<reference evidence="4" key="2">
    <citation type="submission" date="2025-09" db="UniProtKB">
        <authorList>
            <consortium name="Ensembl"/>
        </authorList>
    </citation>
    <scope>IDENTIFICATION</scope>
</reference>
<dbReference type="GO" id="GO:0005938">
    <property type="term" value="C:cell cortex"/>
    <property type="evidence" value="ECO:0007669"/>
    <property type="project" value="TreeGrafter"/>
</dbReference>
<dbReference type="SUPFAM" id="SSF74924">
    <property type="entry name" value="Cap-Gly domain"/>
    <property type="match status" value="3"/>
</dbReference>
<reference evidence="4" key="1">
    <citation type="submission" date="2025-08" db="UniProtKB">
        <authorList>
            <consortium name="Ensembl"/>
        </authorList>
    </citation>
    <scope>IDENTIFICATION</scope>
</reference>
<dbReference type="GO" id="GO:0005634">
    <property type="term" value="C:nucleus"/>
    <property type="evidence" value="ECO:0007669"/>
    <property type="project" value="TreeGrafter"/>
</dbReference>
<organism evidence="4 5">
    <name type="scientific">Acanthochromis polyacanthus</name>
    <name type="common">spiny chromis</name>
    <dbReference type="NCBI Taxonomy" id="80966"/>
    <lineage>
        <taxon>Eukaryota</taxon>
        <taxon>Metazoa</taxon>
        <taxon>Chordata</taxon>
        <taxon>Craniata</taxon>
        <taxon>Vertebrata</taxon>
        <taxon>Euteleostomi</taxon>
        <taxon>Actinopterygii</taxon>
        <taxon>Neopterygii</taxon>
        <taxon>Teleostei</taxon>
        <taxon>Neoteleostei</taxon>
        <taxon>Acanthomorphata</taxon>
        <taxon>Ovalentaria</taxon>
        <taxon>Pomacentridae</taxon>
        <taxon>Acanthochromis</taxon>
    </lineage>
</organism>
<accession>A0A3Q1G5R9</accession>
<evidence type="ECO:0000256" key="1">
    <source>
        <dbReference type="PROSITE-ProRule" id="PRU00023"/>
    </source>
</evidence>
<feature type="compositionally biased region" description="Low complexity" evidence="2">
    <location>
        <begin position="389"/>
        <end position="400"/>
    </location>
</feature>
<evidence type="ECO:0000313" key="4">
    <source>
        <dbReference type="Ensembl" id="ENSAPOP00000025926.1"/>
    </source>
</evidence>
<feature type="compositionally biased region" description="Low complexity" evidence="2">
    <location>
        <begin position="428"/>
        <end position="443"/>
    </location>
</feature>
<protein>
    <submittedName>
        <fullName evidence="4">Si:dkeyp-47f9.4</fullName>
    </submittedName>
</protein>
<dbReference type="SMART" id="SM00248">
    <property type="entry name" value="ANK"/>
    <property type="match status" value="3"/>
</dbReference>
<dbReference type="Pfam" id="PF01302">
    <property type="entry name" value="CAP_GLY"/>
    <property type="match status" value="3"/>
</dbReference>
<feature type="domain" description="CAP-Gly" evidence="3">
    <location>
        <begin position="646"/>
        <end position="688"/>
    </location>
</feature>
<dbReference type="AlphaFoldDB" id="A0A3Q1G5R9"/>
<dbReference type="Ensembl" id="ENSAPOT00000005022.1">
    <property type="protein sequence ID" value="ENSAPOP00000025926.1"/>
    <property type="gene ID" value="ENSAPOG00000009381.1"/>
</dbReference>
<feature type="compositionally biased region" description="Polar residues" evidence="2">
    <location>
        <begin position="379"/>
        <end position="388"/>
    </location>
</feature>
<dbReference type="InterPro" id="IPR036770">
    <property type="entry name" value="Ankyrin_rpt-contain_sf"/>
</dbReference>
<proteinExistence type="predicted"/>
<dbReference type="Gene3D" id="1.25.40.20">
    <property type="entry name" value="Ankyrin repeat-containing domain"/>
    <property type="match status" value="1"/>
</dbReference>
<evidence type="ECO:0000256" key="2">
    <source>
        <dbReference type="SAM" id="MobiDB-lite"/>
    </source>
</evidence>
<dbReference type="GO" id="GO:0035371">
    <property type="term" value="C:microtubule plus-end"/>
    <property type="evidence" value="ECO:0007669"/>
    <property type="project" value="TreeGrafter"/>
</dbReference>
<dbReference type="PANTHER" id="PTHR18916:SF32">
    <property type="entry name" value="CAP-GLY DOMAIN-CONTAINING LINKER PROTEIN 4"/>
    <property type="match status" value="1"/>
</dbReference>
<dbReference type="PROSITE" id="PS50088">
    <property type="entry name" value="ANK_REPEAT"/>
    <property type="match status" value="1"/>
</dbReference>
<dbReference type="Proteomes" id="UP000257200">
    <property type="component" value="Unplaced"/>
</dbReference>
<keyword evidence="5" id="KW-1185">Reference proteome</keyword>
<feature type="region of interest" description="Disordered" evidence="2">
    <location>
        <begin position="355"/>
        <end position="466"/>
    </location>
</feature>
<feature type="compositionally biased region" description="Polar residues" evidence="2">
    <location>
        <begin position="456"/>
        <end position="465"/>
    </location>
</feature>
<feature type="domain" description="CAP-Gly" evidence="3">
    <location>
        <begin position="305"/>
        <end position="347"/>
    </location>
</feature>
<dbReference type="GO" id="GO:0051010">
    <property type="term" value="F:microtubule plus-end binding"/>
    <property type="evidence" value="ECO:0007669"/>
    <property type="project" value="TreeGrafter"/>
</dbReference>